<reference evidence="2 3" key="1">
    <citation type="submission" date="2018-08" db="EMBL/GenBank/DDBJ databases">
        <title>Parvularcula sp. SM1705, isolated from surface water of the South Sea China.</title>
        <authorList>
            <person name="Sun L."/>
        </authorList>
    </citation>
    <scope>NUCLEOTIDE SEQUENCE [LARGE SCALE GENOMIC DNA]</scope>
    <source>
        <strain evidence="2 3">SM1705</strain>
    </source>
</reference>
<dbReference type="Proteomes" id="UP000264589">
    <property type="component" value="Unassembled WGS sequence"/>
</dbReference>
<comment type="caution">
    <text evidence="2">The sequence shown here is derived from an EMBL/GenBank/DDBJ whole genome shotgun (WGS) entry which is preliminary data.</text>
</comment>
<evidence type="ECO:0000313" key="3">
    <source>
        <dbReference type="Proteomes" id="UP000264589"/>
    </source>
</evidence>
<proteinExistence type="predicted"/>
<dbReference type="Pfam" id="PF09718">
    <property type="entry name" value="Tape_meas_lam_C"/>
    <property type="match status" value="1"/>
</dbReference>
<dbReference type="InParanoid" id="A0A371RKE1"/>
<feature type="domain" description="Bacteriophage tail tape measure C-terminal" evidence="1">
    <location>
        <begin position="20"/>
        <end position="90"/>
    </location>
</feature>
<evidence type="ECO:0000313" key="2">
    <source>
        <dbReference type="EMBL" id="RFB05935.1"/>
    </source>
</evidence>
<keyword evidence="3" id="KW-1185">Reference proteome</keyword>
<dbReference type="RefSeq" id="WP_116392567.1">
    <property type="nucleotide sequence ID" value="NZ_QUQO01000001.1"/>
</dbReference>
<dbReference type="AlphaFoldDB" id="A0A371RKE1"/>
<dbReference type="EMBL" id="QUQO01000001">
    <property type="protein sequence ID" value="RFB05935.1"/>
    <property type="molecule type" value="Genomic_DNA"/>
</dbReference>
<dbReference type="InterPro" id="IPR006431">
    <property type="entry name" value="Phage_tape_meas_C"/>
</dbReference>
<dbReference type="OrthoDB" id="7996304at2"/>
<name>A0A371RKE1_9PROT</name>
<organism evidence="2 3">
    <name type="scientific">Parvularcula marina</name>
    <dbReference type="NCBI Taxonomy" id="2292771"/>
    <lineage>
        <taxon>Bacteria</taxon>
        <taxon>Pseudomonadati</taxon>
        <taxon>Pseudomonadota</taxon>
        <taxon>Alphaproteobacteria</taxon>
        <taxon>Parvularculales</taxon>
        <taxon>Parvularculaceae</taxon>
        <taxon>Parvularcula</taxon>
    </lineage>
</organism>
<evidence type="ECO:0000259" key="1">
    <source>
        <dbReference type="Pfam" id="PF09718"/>
    </source>
</evidence>
<accession>A0A371RKE1</accession>
<protein>
    <recommendedName>
        <fullName evidence="1">Bacteriophage tail tape measure C-terminal domain-containing protein</fullName>
    </recommendedName>
</protein>
<sequence>MSETLTLTLATDDFREGLDALRREIETLVEDDLNPLAASVEETFSSLGQSIGDNLEDAAARGRLSVKGLVNDVLADLSRLAADQFVRAPLEEILGSVFGGARAGGGGVARGVPYLVGEQGPELFVPAGAGNVVPQGAGPVTVNISMPSSSPGDPLGRSEGQLSGAVLRGLRKAMRNG</sequence>
<gene>
    <name evidence="2" type="ORF">DX908_12060</name>
</gene>